<accession>A0AAN9TL06</accession>
<keyword evidence="3" id="KW-0234">DNA repair</keyword>
<dbReference type="PANTHER" id="PTHR28559:SF1">
    <property type="entry name" value="DNA REPAIR PROTEIN XRCC4"/>
    <property type="match status" value="1"/>
</dbReference>
<proteinExistence type="predicted"/>
<protein>
    <recommendedName>
        <fullName evidence="6">XRCC4 N-terminal domain-containing protein</fullName>
    </recommendedName>
</protein>
<dbReference type="Gene3D" id="2.170.210.10">
    <property type="entry name" value="DNA double-strand break repair and VJ recombination XRCC4, N-terminal"/>
    <property type="match status" value="1"/>
</dbReference>
<evidence type="ECO:0000259" key="6">
    <source>
        <dbReference type="Pfam" id="PF06632"/>
    </source>
</evidence>
<dbReference type="GO" id="GO:0010165">
    <property type="term" value="P:response to X-ray"/>
    <property type="evidence" value="ECO:0007669"/>
    <property type="project" value="TreeGrafter"/>
</dbReference>
<evidence type="ECO:0000313" key="7">
    <source>
        <dbReference type="EMBL" id="KAK7595418.1"/>
    </source>
</evidence>
<dbReference type="Pfam" id="PF06632">
    <property type="entry name" value="XRCC4"/>
    <property type="match status" value="1"/>
</dbReference>
<dbReference type="AlphaFoldDB" id="A0AAN9TL06"/>
<evidence type="ECO:0000256" key="2">
    <source>
        <dbReference type="ARBA" id="ARBA00022763"/>
    </source>
</evidence>
<keyword evidence="2" id="KW-0227">DNA damage</keyword>
<dbReference type="GO" id="GO:0005958">
    <property type="term" value="C:DNA-dependent protein kinase-DNA ligase 4 complex"/>
    <property type="evidence" value="ECO:0007669"/>
    <property type="project" value="TreeGrafter"/>
</dbReference>
<reference evidence="7 8" key="1">
    <citation type="submission" date="2024-03" db="EMBL/GenBank/DDBJ databases">
        <title>Adaptation during the transition from Ophiocordyceps entomopathogen to insect associate is accompanied by gene loss and intensified selection.</title>
        <authorList>
            <person name="Ward C.M."/>
            <person name="Onetto C.A."/>
            <person name="Borneman A.R."/>
        </authorList>
    </citation>
    <scope>NUCLEOTIDE SEQUENCE [LARGE SCALE GENOMIC DNA]</scope>
    <source>
        <strain evidence="7">AWRI1</strain>
        <tissue evidence="7">Single Adult Female</tissue>
    </source>
</reference>
<dbReference type="PANTHER" id="PTHR28559">
    <property type="entry name" value="DNA REPAIR PROTEIN XRCC4"/>
    <property type="match status" value="1"/>
</dbReference>
<dbReference type="GO" id="GO:0003677">
    <property type="term" value="F:DNA binding"/>
    <property type="evidence" value="ECO:0007669"/>
    <property type="project" value="InterPro"/>
</dbReference>
<name>A0AAN9TL06_9HEMI</name>
<comment type="caution">
    <text evidence="7">The sequence shown here is derived from an EMBL/GenBank/DDBJ whole genome shotgun (WGS) entry which is preliminary data.</text>
</comment>
<dbReference type="EMBL" id="JBBCAQ010000018">
    <property type="protein sequence ID" value="KAK7595418.1"/>
    <property type="molecule type" value="Genomic_DNA"/>
</dbReference>
<feature type="domain" description="XRCC4 N-terminal" evidence="6">
    <location>
        <begin position="23"/>
        <end position="97"/>
    </location>
</feature>
<keyword evidence="4" id="KW-0539">Nucleus</keyword>
<dbReference type="GO" id="GO:0032807">
    <property type="term" value="C:DNA ligase IV complex"/>
    <property type="evidence" value="ECO:0007669"/>
    <property type="project" value="TreeGrafter"/>
</dbReference>
<dbReference type="InterPro" id="IPR053961">
    <property type="entry name" value="XRCC4_N"/>
</dbReference>
<dbReference type="GO" id="GO:0006303">
    <property type="term" value="P:double-strand break repair via nonhomologous end joining"/>
    <property type="evidence" value="ECO:0007669"/>
    <property type="project" value="TreeGrafter"/>
</dbReference>
<keyword evidence="8" id="KW-1185">Reference proteome</keyword>
<comment type="subcellular location">
    <subcellularLocation>
        <location evidence="1">Nucleus</location>
    </subcellularLocation>
</comment>
<sequence>MSELTFFHIINTKNPSSMLRGLVTWFPKRYTIKMIDESTAYEGEVTVDAMSEYCQSWDKSVEEYIDECKTAFKSDPENSVYSFSIEEERLNIRKLLQDAQSGSTFKAILSSMLLKTVDYSSVVVELLDGALKCNRNYEQMIDTLSRNTSSLRTDDSESEELLDVPRIQNVDRGTIFDAETDSDEVIDEFSTRDSQPCSSTVHTTQSEKSPKNINSTCDSDTRNSRAVESVLSSLAFLDPSVSFLNR</sequence>
<organism evidence="7 8">
    <name type="scientific">Parthenolecanium corni</name>
    <dbReference type="NCBI Taxonomy" id="536013"/>
    <lineage>
        <taxon>Eukaryota</taxon>
        <taxon>Metazoa</taxon>
        <taxon>Ecdysozoa</taxon>
        <taxon>Arthropoda</taxon>
        <taxon>Hexapoda</taxon>
        <taxon>Insecta</taxon>
        <taxon>Pterygota</taxon>
        <taxon>Neoptera</taxon>
        <taxon>Paraneoptera</taxon>
        <taxon>Hemiptera</taxon>
        <taxon>Sternorrhyncha</taxon>
        <taxon>Coccoidea</taxon>
        <taxon>Coccidae</taxon>
        <taxon>Parthenolecanium</taxon>
    </lineage>
</organism>
<feature type="region of interest" description="Disordered" evidence="5">
    <location>
        <begin position="188"/>
        <end position="220"/>
    </location>
</feature>
<dbReference type="Proteomes" id="UP001367676">
    <property type="component" value="Unassembled WGS sequence"/>
</dbReference>
<gene>
    <name evidence="7" type="ORF">V9T40_013243</name>
</gene>
<evidence type="ECO:0000313" key="8">
    <source>
        <dbReference type="Proteomes" id="UP001367676"/>
    </source>
</evidence>
<evidence type="ECO:0000256" key="1">
    <source>
        <dbReference type="ARBA" id="ARBA00004123"/>
    </source>
</evidence>
<dbReference type="InterPro" id="IPR038051">
    <property type="entry name" value="XRCC4-like_N_sf"/>
</dbReference>
<evidence type="ECO:0000256" key="4">
    <source>
        <dbReference type="ARBA" id="ARBA00023242"/>
    </source>
</evidence>
<dbReference type="GO" id="GO:0006310">
    <property type="term" value="P:DNA recombination"/>
    <property type="evidence" value="ECO:0007669"/>
    <property type="project" value="InterPro"/>
</dbReference>
<evidence type="ECO:0000256" key="3">
    <source>
        <dbReference type="ARBA" id="ARBA00023204"/>
    </source>
</evidence>
<feature type="compositionally biased region" description="Polar residues" evidence="5">
    <location>
        <begin position="192"/>
        <end position="218"/>
    </location>
</feature>
<dbReference type="InterPro" id="IPR010585">
    <property type="entry name" value="DNA_repair_prot_XRCC4"/>
</dbReference>
<evidence type="ECO:0000256" key="5">
    <source>
        <dbReference type="SAM" id="MobiDB-lite"/>
    </source>
</evidence>